<feature type="transmembrane region" description="Helical" evidence="1">
    <location>
        <begin position="64"/>
        <end position="81"/>
    </location>
</feature>
<dbReference type="KEGG" id="caul:KCG34_09730"/>
<evidence type="ECO:0000313" key="2">
    <source>
        <dbReference type="EMBL" id="QUD90115.1"/>
    </source>
</evidence>
<dbReference type="EMBL" id="CP073078">
    <property type="protein sequence ID" value="QUD90115.1"/>
    <property type="molecule type" value="Genomic_DNA"/>
</dbReference>
<dbReference type="AlphaFoldDB" id="A0A975G3B7"/>
<feature type="transmembrane region" description="Helical" evidence="1">
    <location>
        <begin position="204"/>
        <end position="224"/>
    </location>
</feature>
<accession>A0A975G3B7</accession>
<feature type="transmembrane region" description="Helical" evidence="1">
    <location>
        <begin position="88"/>
        <end position="108"/>
    </location>
</feature>
<keyword evidence="3" id="KW-1185">Reference proteome</keyword>
<evidence type="ECO:0000313" key="3">
    <source>
        <dbReference type="Proteomes" id="UP000676409"/>
    </source>
</evidence>
<keyword evidence="1" id="KW-0472">Membrane</keyword>
<sequence>MKRTTFPRLEARIAGLLYIAIIILGGWAEVGVRQGLVVIGDPAATARAIMAHESLFRLGFTAEMITNLIAIPVSLILYRLLAPTGRFLALIAVVFDLTQNTINAMNAWTQFAPITLLGGSPDLAAIPHAQLAAMARLALKWHDVGFSVALGFFGVALLIEGWLMIRSGYFPRWLGALYALAGGCYLANNFIFFLAPHLPVDPWIMLPSLIGEGAVSLWLLIVGVDEAKWRQAAVAG</sequence>
<keyword evidence="1" id="KW-0812">Transmembrane</keyword>
<dbReference type="Proteomes" id="UP000676409">
    <property type="component" value="Chromosome"/>
</dbReference>
<reference evidence="2" key="1">
    <citation type="submission" date="2021-04" db="EMBL/GenBank/DDBJ databases">
        <title>The complete genome sequence of Caulobacter sp. S6.</title>
        <authorList>
            <person name="Tang Y."/>
            <person name="Ouyang W."/>
            <person name="Liu Q."/>
            <person name="Huang B."/>
            <person name="Guo Z."/>
            <person name="Lei P."/>
        </authorList>
    </citation>
    <scope>NUCLEOTIDE SEQUENCE</scope>
    <source>
        <strain evidence="2">S6</strain>
    </source>
</reference>
<dbReference type="RefSeq" id="WP_211940166.1">
    <property type="nucleotide sequence ID" value="NZ_CP073078.1"/>
</dbReference>
<feature type="transmembrane region" description="Helical" evidence="1">
    <location>
        <begin position="144"/>
        <end position="165"/>
    </location>
</feature>
<feature type="transmembrane region" description="Helical" evidence="1">
    <location>
        <begin position="177"/>
        <end position="198"/>
    </location>
</feature>
<gene>
    <name evidence="2" type="ORF">KCG34_09730</name>
</gene>
<dbReference type="InterPro" id="IPR025495">
    <property type="entry name" value="DUF4386"/>
</dbReference>
<keyword evidence="1" id="KW-1133">Transmembrane helix</keyword>
<proteinExistence type="predicted"/>
<dbReference type="Pfam" id="PF14329">
    <property type="entry name" value="DUF4386"/>
    <property type="match status" value="1"/>
</dbReference>
<evidence type="ECO:0000256" key="1">
    <source>
        <dbReference type="SAM" id="Phobius"/>
    </source>
</evidence>
<name>A0A975G3B7_9CAUL</name>
<organism evidence="2 3">
    <name type="scientific">Phenylobacterium montanum</name>
    <dbReference type="NCBI Taxonomy" id="2823693"/>
    <lineage>
        <taxon>Bacteria</taxon>
        <taxon>Pseudomonadati</taxon>
        <taxon>Pseudomonadota</taxon>
        <taxon>Alphaproteobacteria</taxon>
        <taxon>Caulobacterales</taxon>
        <taxon>Caulobacteraceae</taxon>
        <taxon>Phenylobacterium</taxon>
    </lineage>
</organism>
<protein>
    <submittedName>
        <fullName evidence="2">DUF4386 domain-containing protein</fullName>
    </submittedName>
</protein>
<feature type="transmembrane region" description="Helical" evidence="1">
    <location>
        <begin position="12"/>
        <end position="28"/>
    </location>
</feature>